<sequence length="290" mass="31713">MNVIQKSRTATPNPVKVVIEPRVTDRDPDKYERRLKRQNTILAVATPIVLILLWELAARGGIIDVRFFPPPSSIAVTGWELVENGMLPTALLVTIRTLLIGLVVGNVVGTVVGMAMGLVRPLRAAFDPLLSGLYTVPKLAVLPLFMLLLGLGEPPRIVVVAIGSFFIAWITMLEATMGVAHGYLETAESLELTRGQRLRRVLVPAVLPEYFVGLRIAVGNAVLLIVGVEFVMSSEGIGSLIWRSWQIFATERMYAGIVCVGLLGYVLTKLVTIAARVAVPWGPKSMKRRR</sequence>
<proteinExistence type="inferred from homology"/>
<evidence type="ECO:0000313" key="10">
    <source>
        <dbReference type="Proteomes" id="UP000249324"/>
    </source>
</evidence>
<comment type="similarity">
    <text evidence="7">Belongs to the binding-protein-dependent transport system permease family.</text>
</comment>
<protein>
    <submittedName>
        <fullName evidence="9">ABC transporter permease</fullName>
    </submittedName>
</protein>
<evidence type="ECO:0000256" key="5">
    <source>
        <dbReference type="ARBA" id="ARBA00022989"/>
    </source>
</evidence>
<dbReference type="InterPro" id="IPR000515">
    <property type="entry name" value="MetI-like"/>
</dbReference>
<accession>A0ABD6FFG8</accession>
<name>A0ABD6FFG8_9PSEU</name>
<dbReference type="Pfam" id="PF00528">
    <property type="entry name" value="BPD_transp_1"/>
    <property type="match status" value="1"/>
</dbReference>
<evidence type="ECO:0000256" key="2">
    <source>
        <dbReference type="ARBA" id="ARBA00022448"/>
    </source>
</evidence>
<keyword evidence="2 7" id="KW-0813">Transport</keyword>
<keyword evidence="6 7" id="KW-0472">Membrane</keyword>
<dbReference type="CDD" id="cd06261">
    <property type="entry name" value="TM_PBP2"/>
    <property type="match status" value="1"/>
</dbReference>
<feature type="transmembrane region" description="Helical" evidence="7">
    <location>
        <begin position="253"/>
        <end position="279"/>
    </location>
</feature>
<dbReference type="Proteomes" id="UP000249324">
    <property type="component" value="Unassembled WGS sequence"/>
</dbReference>
<evidence type="ECO:0000256" key="6">
    <source>
        <dbReference type="ARBA" id="ARBA00023136"/>
    </source>
</evidence>
<evidence type="ECO:0000313" key="9">
    <source>
        <dbReference type="EMBL" id="MFO7192817.1"/>
    </source>
</evidence>
<dbReference type="SUPFAM" id="SSF161098">
    <property type="entry name" value="MetI-like"/>
    <property type="match status" value="1"/>
</dbReference>
<evidence type="ECO:0000256" key="7">
    <source>
        <dbReference type="RuleBase" id="RU363032"/>
    </source>
</evidence>
<comment type="subcellular location">
    <subcellularLocation>
        <location evidence="1 7">Cell membrane</location>
        <topology evidence="1 7">Multi-pass membrane protein</topology>
    </subcellularLocation>
</comment>
<keyword evidence="5 7" id="KW-1133">Transmembrane helix</keyword>
<dbReference type="PANTHER" id="PTHR30151">
    <property type="entry name" value="ALKANE SULFONATE ABC TRANSPORTER-RELATED, MEMBRANE SUBUNIT"/>
    <property type="match status" value="1"/>
</dbReference>
<dbReference type="PANTHER" id="PTHR30151:SF0">
    <property type="entry name" value="ABC TRANSPORTER PERMEASE PROTEIN MJ0413-RELATED"/>
    <property type="match status" value="1"/>
</dbReference>
<gene>
    <name evidence="9" type="ORF">DIU77_011300</name>
</gene>
<dbReference type="Gene3D" id="1.10.3720.10">
    <property type="entry name" value="MetI-like"/>
    <property type="match status" value="1"/>
</dbReference>
<feature type="transmembrane region" description="Helical" evidence="7">
    <location>
        <begin position="40"/>
        <end position="62"/>
    </location>
</feature>
<evidence type="ECO:0000256" key="1">
    <source>
        <dbReference type="ARBA" id="ARBA00004651"/>
    </source>
</evidence>
<keyword evidence="4 7" id="KW-0812">Transmembrane</keyword>
<evidence type="ECO:0000256" key="4">
    <source>
        <dbReference type="ARBA" id="ARBA00022692"/>
    </source>
</evidence>
<evidence type="ECO:0000259" key="8">
    <source>
        <dbReference type="PROSITE" id="PS50928"/>
    </source>
</evidence>
<organism evidence="9 10">
    <name type="scientific">Thermocrispum agreste</name>
    <dbReference type="NCBI Taxonomy" id="37925"/>
    <lineage>
        <taxon>Bacteria</taxon>
        <taxon>Bacillati</taxon>
        <taxon>Actinomycetota</taxon>
        <taxon>Actinomycetes</taxon>
        <taxon>Pseudonocardiales</taxon>
        <taxon>Pseudonocardiaceae</taxon>
        <taxon>Thermocrispum</taxon>
    </lineage>
</organism>
<dbReference type="EMBL" id="QGUI02000133">
    <property type="protein sequence ID" value="MFO7192817.1"/>
    <property type="molecule type" value="Genomic_DNA"/>
</dbReference>
<dbReference type="AlphaFoldDB" id="A0ABD6FFG8"/>
<evidence type="ECO:0000256" key="3">
    <source>
        <dbReference type="ARBA" id="ARBA00022475"/>
    </source>
</evidence>
<feature type="transmembrane region" description="Helical" evidence="7">
    <location>
        <begin position="98"/>
        <end position="119"/>
    </location>
</feature>
<feature type="domain" description="ABC transmembrane type-1" evidence="8">
    <location>
        <begin position="87"/>
        <end position="275"/>
    </location>
</feature>
<feature type="transmembrane region" description="Helical" evidence="7">
    <location>
        <begin position="131"/>
        <end position="151"/>
    </location>
</feature>
<feature type="transmembrane region" description="Helical" evidence="7">
    <location>
        <begin position="157"/>
        <end position="180"/>
    </location>
</feature>
<dbReference type="PROSITE" id="PS50928">
    <property type="entry name" value="ABC_TM1"/>
    <property type="match status" value="1"/>
</dbReference>
<dbReference type="GO" id="GO:0005886">
    <property type="term" value="C:plasma membrane"/>
    <property type="evidence" value="ECO:0007669"/>
    <property type="project" value="UniProtKB-SubCell"/>
</dbReference>
<keyword evidence="3" id="KW-1003">Cell membrane</keyword>
<comment type="caution">
    <text evidence="9">The sequence shown here is derived from an EMBL/GenBank/DDBJ whole genome shotgun (WGS) entry which is preliminary data.</text>
</comment>
<feature type="transmembrane region" description="Helical" evidence="7">
    <location>
        <begin position="201"/>
        <end position="233"/>
    </location>
</feature>
<dbReference type="InterPro" id="IPR035906">
    <property type="entry name" value="MetI-like_sf"/>
</dbReference>
<reference evidence="9 10" key="1">
    <citation type="journal article" date="2021" name="BMC Genomics">
        <title>Genome-resolved metagenome and metatranscriptome analyses of thermophilic composting reveal key bacterial players and their metabolic interactions.</title>
        <authorList>
            <person name="Braga L.P.P."/>
            <person name="Pereira R.V."/>
            <person name="Martins L.F."/>
            <person name="Moura L.M.S."/>
            <person name="Sanchez F.B."/>
            <person name="Patane J.S.L."/>
            <person name="da Silva A.M."/>
            <person name="Setubal J.C."/>
        </authorList>
    </citation>
    <scope>NUCLEOTIDE SEQUENCE [LARGE SCALE GENOMIC DNA]</scope>
    <source>
        <strain evidence="9">ZC4RG45</strain>
    </source>
</reference>